<sequence>MSEEHIASQDQSHEAGAAESIGSIAVKFDAGASSRNKVLYANGRMQVKVQVVVTGLDRNGDVVAVSDEVMESIRLIHYDSGKTLRNGWRASTEQGRFTLAVAHSTTVVEDDGDEDLSGQRRVRAFWVSSENVETVQIGASIKFDNTVIRSNGTTLSSRHDSSISLEAILPVTYAIEQFRWENVWYEGGFKNQRIYKYYLGLYPNAQQVKLVEWIAEGSDDSVVFAFGNKVDGWKAAFQAGVLIHPGLHTFNLSLPFIEASGVVPEAIRYIYHEKDYEVEVNDRIGELTVVQALSPGVRNQPPVDRSEIFRFTALDQFGTKHELAIRTNFKERSFRLERG</sequence>
<name>A0A423PBX2_PSEFL</name>
<protein>
    <submittedName>
        <fullName evidence="1">Uncharacterized protein</fullName>
    </submittedName>
</protein>
<dbReference type="EMBL" id="MOBZ01000002">
    <property type="protein sequence ID" value="ROO13170.1"/>
    <property type="molecule type" value="Genomic_DNA"/>
</dbReference>
<dbReference type="Proteomes" id="UP000283619">
    <property type="component" value="Unassembled WGS sequence"/>
</dbReference>
<comment type="caution">
    <text evidence="1">The sequence shown here is derived from an EMBL/GenBank/DDBJ whole genome shotgun (WGS) entry which is preliminary data.</text>
</comment>
<evidence type="ECO:0000313" key="2">
    <source>
        <dbReference type="Proteomes" id="UP000283619"/>
    </source>
</evidence>
<gene>
    <name evidence="1" type="ORF">BK673_03840</name>
</gene>
<accession>A0A423PBX2</accession>
<dbReference type="RefSeq" id="WP_123593038.1">
    <property type="nucleotide sequence ID" value="NZ_MOBZ01000002.1"/>
</dbReference>
<evidence type="ECO:0000313" key="1">
    <source>
        <dbReference type="EMBL" id="ROO13170.1"/>
    </source>
</evidence>
<reference evidence="1 2" key="1">
    <citation type="submission" date="2016-10" db="EMBL/GenBank/DDBJ databases">
        <title>Comparative genome analysis of multiple Pseudomonas spp. focuses on biocontrol and plant growth promoting traits.</title>
        <authorList>
            <person name="Tao X.-Y."/>
            <person name="Taylor C.G."/>
        </authorList>
    </citation>
    <scope>NUCLEOTIDE SEQUENCE [LARGE SCALE GENOMIC DNA]</scope>
    <source>
        <strain evidence="1 2">36G2</strain>
    </source>
</reference>
<dbReference type="AlphaFoldDB" id="A0A423PBX2"/>
<proteinExistence type="predicted"/>
<organism evidence="1 2">
    <name type="scientific">Pseudomonas fluorescens</name>
    <dbReference type="NCBI Taxonomy" id="294"/>
    <lineage>
        <taxon>Bacteria</taxon>
        <taxon>Pseudomonadati</taxon>
        <taxon>Pseudomonadota</taxon>
        <taxon>Gammaproteobacteria</taxon>
        <taxon>Pseudomonadales</taxon>
        <taxon>Pseudomonadaceae</taxon>
        <taxon>Pseudomonas</taxon>
    </lineage>
</organism>